<gene>
    <name evidence="2" type="ORF">GWK47_053315</name>
</gene>
<evidence type="ECO:0000313" key="2">
    <source>
        <dbReference type="EMBL" id="KAG0718015.1"/>
    </source>
</evidence>
<reference evidence="2" key="1">
    <citation type="submission" date="2020-07" db="EMBL/GenBank/DDBJ databases">
        <title>The High-quality genome of the commercially important snow crab, Chionoecetes opilio.</title>
        <authorList>
            <person name="Jeong J.-H."/>
            <person name="Ryu S."/>
        </authorList>
    </citation>
    <scope>NUCLEOTIDE SEQUENCE</scope>
    <source>
        <strain evidence="2">MADBK_172401_WGS</strain>
        <tissue evidence="2">Digestive gland</tissue>
    </source>
</reference>
<feature type="compositionally biased region" description="Basic and acidic residues" evidence="1">
    <location>
        <begin position="130"/>
        <end position="140"/>
    </location>
</feature>
<dbReference type="OrthoDB" id="10264062at2759"/>
<feature type="compositionally biased region" description="Polar residues" evidence="1">
    <location>
        <begin position="56"/>
        <end position="65"/>
    </location>
</feature>
<accession>A0A8J4XZM8</accession>
<dbReference type="Proteomes" id="UP000770661">
    <property type="component" value="Unassembled WGS sequence"/>
</dbReference>
<organism evidence="2 3">
    <name type="scientific">Chionoecetes opilio</name>
    <name type="common">Atlantic snow crab</name>
    <name type="synonym">Cancer opilio</name>
    <dbReference type="NCBI Taxonomy" id="41210"/>
    <lineage>
        <taxon>Eukaryota</taxon>
        <taxon>Metazoa</taxon>
        <taxon>Ecdysozoa</taxon>
        <taxon>Arthropoda</taxon>
        <taxon>Crustacea</taxon>
        <taxon>Multicrustacea</taxon>
        <taxon>Malacostraca</taxon>
        <taxon>Eumalacostraca</taxon>
        <taxon>Eucarida</taxon>
        <taxon>Decapoda</taxon>
        <taxon>Pleocyemata</taxon>
        <taxon>Brachyura</taxon>
        <taxon>Eubrachyura</taxon>
        <taxon>Majoidea</taxon>
        <taxon>Majidae</taxon>
        <taxon>Chionoecetes</taxon>
    </lineage>
</organism>
<feature type="compositionally biased region" description="Acidic residues" evidence="1">
    <location>
        <begin position="67"/>
        <end position="81"/>
    </location>
</feature>
<sequence length="173" mass="19544">MSEWLAVEAIVRQRDKENMAMNLLKVSSESQNGDIPLVGRERSLSNEVFEPDDTLSLGSTDNPGTVQEEEEEDTPFDDPCEEKDTMENNRNKSDEENVENVDSDNSRSKENSVNSVEDEGSDAETMYSKETQRQESKESDTAEAGSHVSSWLCILINVSLWRTYPTSCWDSFT</sequence>
<feature type="region of interest" description="Disordered" evidence="1">
    <location>
        <begin position="24"/>
        <end position="146"/>
    </location>
</feature>
<dbReference type="EMBL" id="JACEEZ010016787">
    <property type="protein sequence ID" value="KAG0718015.1"/>
    <property type="molecule type" value="Genomic_DNA"/>
</dbReference>
<name>A0A8J4XZM8_CHIOP</name>
<proteinExistence type="predicted"/>
<feature type="compositionally biased region" description="Basic and acidic residues" evidence="1">
    <location>
        <begin position="82"/>
        <end position="95"/>
    </location>
</feature>
<dbReference type="AlphaFoldDB" id="A0A8J4XZM8"/>
<protein>
    <submittedName>
        <fullName evidence="2">Uncharacterized protein</fullName>
    </submittedName>
</protein>
<keyword evidence="3" id="KW-1185">Reference proteome</keyword>
<evidence type="ECO:0000256" key="1">
    <source>
        <dbReference type="SAM" id="MobiDB-lite"/>
    </source>
</evidence>
<comment type="caution">
    <text evidence="2">The sequence shown here is derived from an EMBL/GenBank/DDBJ whole genome shotgun (WGS) entry which is preliminary data.</text>
</comment>
<evidence type="ECO:0000313" key="3">
    <source>
        <dbReference type="Proteomes" id="UP000770661"/>
    </source>
</evidence>